<feature type="compositionally biased region" description="Low complexity" evidence="1">
    <location>
        <begin position="191"/>
        <end position="207"/>
    </location>
</feature>
<organism evidence="2 3">
    <name type="scientific">Pleurodeles waltl</name>
    <name type="common">Iberian ribbed newt</name>
    <dbReference type="NCBI Taxonomy" id="8319"/>
    <lineage>
        <taxon>Eukaryota</taxon>
        <taxon>Metazoa</taxon>
        <taxon>Chordata</taxon>
        <taxon>Craniata</taxon>
        <taxon>Vertebrata</taxon>
        <taxon>Euteleostomi</taxon>
        <taxon>Amphibia</taxon>
        <taxon>Batrachia</taxon>
        <taxon>Caudata</taxon>
        <taxon>Salamandroidea</taxon>
        <taxon>Salamandridae</taxon>
        <taxon>Pleurodelinae</taxon>
        <taxon>Pleurodeles</taxon>
    </lineage>
</organism>
<gene>
    <name evidence="2" type="ORF">NDU88_005497</name>
</gene>
<dbReference type="EMBL" id="JANPWB010000009">
    <property type="protein sequence ID" value="KAJ1152722.1"/>
    <property type="molecule type" value="Genomic_DNA"/>
</dbReference>
<feature type="compositionally biased region" description="Basic residues" evidence="1">
    <location>
        <begin position="83"/>
        <end position="94"/>
    </location>
</feature>
<proteinExistence type="predicted"/>
<feature type="compositionally biased region" description="Polar residues" evidence="1">
    <location>
        <begin position="59"/>
        <end position="71"/>
    </location>
</feature>
<name>A0AAV7RLL9_PLEWA</name>
<feature type="region of interest" description="Disordered" evidence="1">
    <location>
        <begin position="22"/>
        <end position="222"/>
    </location>
</feature>
<dbReference type="AlphaFoldDB" id="A0AAV7RLL9"/>
<comment type="caution">
    <text evidence="2">The sequence shown here is derived from an EMBL/GenBank/DDBJ whole genome shotgun (WGS) entry which is preliminary data.</text>
</comment>
<protein>
    <submittedName>
        <fullName evidence="2">Uncharacterized protein</fullName>
    </submittedName>
</protein>
<dbReference type="Proteomes" id="UP001066276">
    <property type="component" value="Chromosome 5"/>
</dbReference>
<feature type="compositionally biased region" description="Basic and acidic residues" evidence="1">
    <location>
        <begin position="131"/>
        <end position="144"/>
    </location>
</feature>
<evidence type="ECO:0000313" key="2">
    <source>
        <dbReference type="EMBL" id="KAJ1152722.1"/>
    </source>
</evidence>
<keyword evidence="3" id="KW-1185">Reference proteome</keyword>
<feature type="compositionally biased region" description="Polar residues" evidence="1">
    <location>
        <begin position="22"/>
        <end position="32"/>
    </location>
</feature>
<accession>A0AAV7RLL9</accession>
<reference evidence="2" key="1">
    <citation type="journal article" date="2022" name="bioRxiv">
        <title>Sequencing and chromosome-scale assembly of the giantPleurodeles waltlgenome.</title>
        <authorList>
            <person name="Brown T."/>
            <person name="Elewa A."/>
            <person name="Iarovenko S."/>
            <person name="Subramanian E."/>
            <person name="Araus A.J."/>
            <person name="Petzold A."/>
            <person name="Susuki M."/>
            <person name="Suzuki K.-i.T."/>
            <person name="Hayashi T."/>
            <person name="Toyoda A."/>
            <person name="Oliveira C."/>
            <person name="Osipova E."/>
            <person name="Leigh N.D."/>
            <person name="Simon A."/>
            <person name="Yun M.H."/>
        </authorList>
    </citation>
    <scope>NUCLEOTIDE SEQUENCE</scope>
    <source>
        <strain evidence="2">20211129_DDA</strain>
        <tissue evidence="2">Liver</tissue>
    </source>
</reference>
<evidence type="ECO:0000313" key="3">
    <source>
        <dbReference type="Proteomes" id="UP001066276"/>
    </source>
</evidence>
<evidence type="ECO:0000256" key="1">
    <source>
        <dbReference type="SAM" id="MobiDB-lite"/>
    </source>
</evidence>
<sequence>MHTSPVSFPTVSVPLLLKYTKASTQTPNSHPPDNTIHLHPKAADRNLQKPRPAHMGRVSRTQPSTSATQFTRPVLTAPTRGVKGSRPHVLKGKKPAPACLKGRETAPAGRKCKELAPAVRKSKEPASVGKKSKDAAPADRKGKEPGPGTVIEPPPPTIVVHLSEGARDGQVPPPTSSTTTVQPSEGVGNGQEPPTTSSPTTVQPSEVAGDGQEPPPPAVPPLCSRHRLRMVCNPANYKEQDGCVVGLHNLL</sequence>